<dbReference type="InParanoid" id="A0A0C3A7R3"/>
<reference evidence="2" key="2">
    <citation type="submission" date="2015-01" db="EMBL/GenBank/DDBJ databases">
        <title>Evolutionary Origins and Diversification of the Mycorrhizal Mutualists.</title>
        <authorList>
            <consortium name="DOE Joint Genome Institute"/>
            <consortium name="Mycorrhizal Genomics Consortium"/>
            <person name="Kohler A."/>
            <person name="Kuo A."/>
            <person name="Nagy L.G."/>
            <person name="Floudas D."/>
            <person name="Copeland A."/>
            <person name="Barry K.W."/>
            <person name="Cichocki N."/>
            <person name="Veneault-Fourrey C."/>
            <person name="LaButti K."/>
            <person name="Lindquist E.A."/>
            <person name="Lipzen A."/>
            <person name="Lundell T."/>
            <person name="Morin E."/>
            <person name="Murat C."/>
            <person name="Riley R."/>
            <person name="Ohm R."/>
            <person name="Sun H."/>
            <person name="Tunlid A."/>
            <person name="Henrissat B."/>
            <person name="Grigoriev I.V."/>
            <person name="Hibbett D.S."/>
            <person name="Martin F."/>
        </authorList>
    </citation>
    <scope>NUCLEOTIDE SEQUENCE [LARGE SCALE GENOMIC DNA]</scope>
    <source>
        <strain evidence="2">Foug A</strain>
    </source>
</reference>
<evidence type="ECO:0000313" key="1">
    <source>
        <dbReference type="EMBL" id="KIM69738.1"/>
    </source>
</evidence>
<dbReference type="HOGENOM" id="CLU_2777416_0_0_1"/>
<evidence type="ECO:0000313" key="2">
    <source>
        <dbReference type="Proteomes" id="UP000053989"/>
    </source>
</evidence>
<keyword evidence="2" id="KW-1185">Reference proteome</keyword>
<dbReference type="AlphaFoldDB" id="A0A0C3A7R3"/>
<name>A0A0C3A7R3_9AGAM</name>
<organism evidence="1 2">
    <name type="scientific">Scleroderma citrinum Foug A</name>
    <dbReference type="NCBI Taxonomy" id="1036808"/>
    <lineage>
        <taxon>Eukaryota</taxon>
        <taxon>Fungi</taxon>
        <taxon>Dikarya</taxon>
        <taxon>Basidiomycota</taxon>
        <taxon>Agaricomycotina</taxon>
        <taxon>Agaricomycetes</taxon>
        <taxon>Agaricomycetidae</taxon>
        <taxon>Boletales</taxon>
        <taxon>Sclerodermatineae</taxon>
        <taxon>Sclerodermataceae</taxon>
        <taxon>Scleroderma</taxon>
    </lineage>
</organism>
<sequence>MPNATPKTDLVYCKEDDQRNENANEHIPSAHGAEALSAQMDVHNLGMDMQSVTVNARMPANKRRNVRTC</sequence>
<protein>
    <submittedName>
        <fullName evidence="1">Uncharacterized protein</fullName>
    </submittedName>
</protein>
<accession>A0A0C3A7R3</accession>
<reference evidence="1 2" key="1">
    <citation type="submission" date="2014-04" db="EMBL/GenBank/DDBJ databases">
        <authorList>
            <consortium name="DOE Joint Genome Institute"/>
            <person name="Kuo A."/>
            <person name="Kohler A."/>
            <person name="Nagy L.G."/>
            <person name="Floudas D."/>
            <person name="Copeland A."/>
            <person name="Barry K.W."/>
            <person name="Cichocki N."/>
            <person name="Veneault-Fourrey C."/>
            <person name="LaButti K."/>
            <person name="Lindquist E.A."/>
            <person name="Lipzen A."/>
            <person name="Lundell T."/>
            <person name="Morin E."/>
            <person name="Murat C."/>
            <person name="Sun H."/>
            <person name="Tunlid A."/>
            <person name="Henrissat B."/>
            <person name="Grigoriev I.V."/>
            <person name="Hibbett D.S."/>
            <person name="Martin F."/>
            <person name="Nordberg H.P."/>
            <person name="Cantor M.N."/>
            <person name="Hua S.X."/>
        </authorList>
    </citation>
    <scope>NUCLEOTIDE SEQUENCE [LARGE SCALE GENOMIC DNA]</scope>
    <source>
        <strain evidence="1 2">Foug A</strain>
    </source>
</reference>
<gene>
    <name evidence="1" type="ORF">SCLCIDRAFT_723451</name>
</gene>
<dbReference type="EMBL" id="KN822006">
    <property type="protein sequence ID" value="KIM69738.1"/>
    <property type="molecule type" value="Genomic_DNA"/>
</dbReference>
<proteinExistence type="predicted"/>
<dbReference type="Proteomes" id="UP000053989">
    <property type="component" value="Unassembled WGS sequence"/>
</dbReference>